<accession>A0A4R3JKS1</accession>
<comment type="caution">
    <text evidence="9">The sequence shown here is derived from an EMBL/GenBank/DDBJ whole genome shotgun (WGS) entry which is preliminary data.</text>
</comment>
<dbReference type="InterPro" id="IPR038323">
    <property type="entry name" value="ArAE_1_C_sf"/>
</dbReference>
<evidence type="ECO:0000313" key="9">
    <source>
        <dbReference type="EMBL" id="TCS66849.1"/>
    </source>
</evidence>
<name>A0A4R3JKS1_9FIRM</name>
<comment type="subcellular location">
    <subcellularLocation>
        <location evidence="1">Cell membrane</location>
        <topology evidence="1">Multi-pass membrane protein</topology>
    </subcellularLocation>
</comment>
<proteinExistence type="predicted"/>
<evidence type="ECO:0000256" key="3">
    <source>
        <dbReference type="ARBA" id="ARBA00022692"/>
    </source>
</evidence>
<evidence type="ECO:0000259" key="7">
    <source>
        <dbReference type="Pfam" id="PF11728"/>
    </source>
</evidence>
<dbReference type="EMBL" id="BHEO01000008">
    <property type="protein sequence ID" value="GBU04963.1"/>
    <property type="molecule type" value="Genomic_DNA"/>
</dbReference>
<dbReference type="Pfam" id="PF11728">
    <property type="entry name" value="ArAE_1_C"/>
    <property type="match status" value="1"/>
</dbReference>
<organism evidence="9 10">
    <name type="scientific">Faecalimonas umbilicata</name>
    <dbReference type="NCBI Taxonomy" id="1912855"/>
    <lineage>
        <taxon>Bacteria</taxon>
        <taxon>Bacillati</taxon>
        <taxon>Bacillota</taxon>
        <taxon>Clostridia</taxon>
        <taxon>Lachnospirales</taxon>
        <taxon>Lachnospiraceae</taxon>
        <taxon>Faecalimonas</taxon>
    </lineage>
</organism>
<dbReference type="Proteomes" id="UP000294613">
    <property type="component" value="Unassembled WGS sequence"/>
</dbReference>
<dbReference type="PANTHER" id="PTHR40064:SF1">
    <property type="entry name" value="MEMBRANE PROTEIN"/>
    <property type="match status" value="1"/>
</dbReference>
<keyword evidence="5 6" id="KW-0472">Membrane</keyword>
<sequence length="338" mass="40066">MDKEYKIKIGKIIFQAAKIAVGSCGAISIAMALNLEYATTAGIITLLSIVPTKWDTLKLSMYRVITFLLSVIVAWTFFQHMDSEWLAYGLFIFLLVVFSEWTGLKATISVNAVTGTHFLMTHDFSLEFILNEFLLVLIGIGFAAVLNLFHYNNAQQRSLVEDMRYVERKLQQIMEELEKYLRNIPMDKNVWDDIIALEKKLEYHVEAAYEYQNNTFQSHPGYYIDYFEMRTKQCNVLHNLHYEMKKIRYIPKEADIVADYISYLRPFVTEKNDPTPQIEKLHELFDEIHYYELPKTTDDFESRAKLYHILMDLEEFLIFNRRFVEGLDERQRRIYWEE</sequence>
<dbReference type="PANTHER" id="PTHR40064">
    <property type="entry name" value="MEMBRANE PROTEIN-RELATED"/>
    <property type="match status" value="1"/>
</dbReference>
<evidence type="ECO:0000313" key="11">
    <source>
        <dbReference type="Proteomes" id="UP000702954"/>
    </source>
</evidence>
<evidence type="ECO:0000256" key="2">
    <source>
        <dbReference type="ARBA" id="ARBA00022475"/>
    </source>
</evidence>
<keyword evidence="11" id="KW-1185">Reference proteome</keyword>
<evidence type="ECO:0000256" key="6">
    <source>
        <dbReference type="SAM" id="Phobius"/>
    </source>
</evidence>
<feature type="transmembrane region" description="Helical" evidence="6">
    <location>
        <begin position="85"/>
        <end position="108"/>
    </location>
</feature>
<protein>
    <submittedName>
        <fullName evidence="8 9">Membrane protein</fullName>
    </submittedName>
</protein>
<dbReference type="InterPro" id="IPR021062">
    <property type="entry name" value="ArAE_1_C"/>
</dbReference>
<feature type="domain" description="Putative aromatic acid exporter C-terminal" evidence="7">
    <location>
        <begin position="158"/>
        <end position="318"/>
    </location>
</feature>
<feature type="transmembrane region" description="Helical" evidence="6">
    <location>
        <begin position="12"/>
        <end position="33"/>
    </location>
</feature>
<dbReference type="Gene3D" id="1.20.120.940">
    <property type="entry name" value="Putative aromatic acid exporter, C-terminal domain"/>
    <property type="match status" value="1"/>
</dbReference>
<evidence type="ECO:0000313" key="8">
    <source>
        <dbReference type="EMBL" id="GBU04963.1"/>
    </source>
</evidence>
<evidence type="ECO:0000256" key="5">
    <source>
        <dbReference type="ARBA" id="ARBA00023136"/>
    </source>
</evidence>
<dbReference type="InterPro" id="IPR052984">
    <property type="entry name" value="UPF0421"/>
</dbReference>
<dbReference type="GO" id="GO:0005886">
    <property type="term" value="C:plasma membrane"/>
    <property type="evidence" value="ECO:0007669"/>
    <property type="project" value="UniProtKB-SubCell"/>
</dbReference>
<dbReference type="EMBL" id="SLZV01000016">
    <property type="protein sequence ID" value="TCS66849.1"/>
    <property type="molecule type" value="Genomic_DNA"/>
</dbReference>
<keyword evidence="3 6" id="KW-0812">Transmembrane</keyword>
<keyword evidence="2" id="KW-1003">Cell membrane</keyword>
<dbReference type="InterPro" id="IPR010343">
    <property type="entry name" value="ArAE_1"/>
</dbReference>
<dbReference type="RefSeq" id="WP_008976657.1">
    <property type="nucleotide sequence ID" value="NZ_BHEO01000008.1"/>
</dbReference>
<feature type="transmembrane region" description="Helical" evidence="6">
    <location>
        <begin position="60"/>
        <end position="78"/>
    </location>
</feature>
<reference evidence="9 10" key="2">
    <citation type="submission" date="2019-03" db="EMBL/GenBank/DDBJ databases">
        <title>Genomic Encyclopedia of Type Strains, Phase IV (KMG-IV): sequencing the most valuable type-strain genomes for metagenomic binning, comparative biology and taxonomic classification.</title>
        <authorList>
            <person name="Goeker M."/>
        </authorList>
    </citation>
    <scope>NUCLEOTIDE SEQUENCE [LARGE SCALE GENOMIC DNA]</scope>
    <source>
        <strain evidence="9 10">DSM 103426</strain>
    </source>
</reference>
<keyword evidence="4 6" id="KW-1133">Transmembrane helix</keyword>
<dbReference type="AlphaFoldDB" id="A0A4R3JKS1"/>
<gene>
    <name evidence="9" type="ORF">EDD74_11625</name>
    <name evidence="8" type="ORF">FAEUMB_15040</name>
</gene>
<evidence type="ECO:0000256" key="4">
    <source>
        <dbReference type="ARBA" id="ARBA00022989"/>
    </source>
</evidence>
<dbReference type="Pfam" id="PF06081">
    <property type="entry name" value="ArAE_1"/>
    <property type="match status" value="1"/>
</dbReference>
<evidence type="ECO:0000256" key="1">
    <source>
        <dbReference type="ARBA" id="ARBA00004651"/>
    </source>
</evidence>
<reference evidence="8 11" key="1">
    <citation type="journal article" date="2018" name="Int. J. Syst. Evol. Microbiol.">
        <title>Draft Genome Sequence of Faecalimonas umbilicata JCM 30896T, an Acetate-Producing Bacterium Isolated from Human Feces.</title>
        <authorList>
            <person name="Sakamoto M."/>
            <person name="Ikeyama N."/>
            <person name="Yuki M."/>
            <person name="Ohkuma M."/>
        </authorList>
    </citation>
    <scope>NUCLEOTIDE SEQUENCE [LARGE SCALE GENOMIC DNA]</scope>
    <source>
        <strain evidence="8 11">EGH7</strain>
    </source>
</reference>
<feature type="transmembrane region" description="Helical" evidence="6">
    <location>
        <begin position="128"/>
        <end position="149"/>
    </location>
</feature>
<dbReference type="Proteomes" id="UP000702954">
    <property type="component" value="Unassembled WGS sequence"/>
</dbReference>
<evidence type="ECO:0000313" key="10">
    <source>
        <dbReference type="Proteomes" id="UP000294613"/>
    </source>
</evidence>